<name>A0ABP9MN50_9GAMM</name>
<evidence type="ECO:0000313" key="3">
    <source>
        <dbReference type="Proteomes" id="UP001500631"/>
    </source>
</evidence>
<gene>
    <name evidence="2" type="ORF">GCM10023338_12490</name>
</gene>
<dbReference type="InterPro" id="IPR004360">
    <property type="entry name" value="Glyas_Fos-R_dOase_dom"/>
</dbReference>
<protein>
    <submittedName>
        <fullName evidence="2">VOC family protein</fullName>
    </submittedName>
</protein>
<dbReference type="Pfam" id="PF00903">
    <property type="entry name" value="Glyoxalase"/>
    <property type="match status" value="1"/>
</dbReference>
<dbReference type="InterPro" id="IPR052164">
    <property type="entry name" value="Anthracycline_SecMetBiosynth"/>
</dbReference>
<dbReference type="EMBL" id="BAABKE010000004">
    <property type="protein sequence ID" value="GAA5099227.1"/>
    <property type="molecule type" value="Genomic_DNA"/>
</dbReference>
<dbReference type="CDD" id="cd07247">
    <property type="entry name" value="SgaA_N_like"/>
    <property type="match status" value="1"/>
</dbReference>
<sequence length="115" mass="12793">MTMETIAINYIEFNVKNIAKSKAFYSALGWKFVDYGEQYCEFNSGALKGGFFQADDVNSKGGALVILFSHDLENTLNNIKNAGGIITADIFEFPGGKRFHFKDSDGYELAVWSNV</sequence>
<evidence type="ECO:0000259" key="1">
    <source>
        <dbReference type="Pfam" id="PF00903"/>
    </source>
</evidence>
<evidence type="ECO:0000313" key="2">
    <source>
        <dbReference type="EMBL" id="GAA5099227.1"/>
    </source>
</evidence>
<dbReference type="InterPro" id="IPR029068">
    <property type="entry name" value="Glyas_Bleomycin-R_OHBP_Dase"/>
</dbReference>
<dbReference type="Gene3D" id="3.10.180.10">
    <property type="entry name" value="2,3-Dihydroxybiphenyl 1,2-Dioxygenase, domain 1"/>
    <property type="match status" value="1"/>
</dbReference>
<dbReference type="SUPFAM" id="SSF54593">
    <property type="entry name" value="Glyoxalase/Bleomycin resistance protein/Dihydroxybiphenyl dioxygenase"/>
    <property type="match status" value="1"/>
</dbReference>
<feature type="domain" description="Glyoxalase/fosfomycin resistance/dioxygenase" evidence="1">
    <location>
        <begin position="8"/>
        <end position="110"/>
    </location>
</feature>
<organism evidence="2 3">
    <name type="scientific">Wohlfahrtiimonas larvae</name>
    <dbReference type="NCBI Taxonomy" id="1157986"/>
    <lineage>
        <taxon>Bacteria</taxon>
        <taxon>Pseudomonadati</taxon>
        <taxon>Pseudomonadota</taxon>
        <taxon>Gammaproteobacteria</taxon>
        <taxon>Cardiobacteriales</taxon>
        <taxon>Ignatzschineriaceae</taxon>
        <taxon>Wohlfahrtiimonas</taxon>
    </lineage>
</organism>
<accession>A0ABP9MN50</accession>
<dbReference type="Proteomes" id="UP001500631">
    <property type="component" value="Unassembled WGS sequence"/>
</dbReference>
<dbReference type="RefSeq" id="WP_077925336.1">
    <property type="nucleotide sequence ID" value="NZ_BAABKE010000004.1"/>
</dbReference>
<comment type="caution">
    <text evidence="2">The sequence shown here is derived from an EMBL/GenBank/DDBJ whole genome shotgun (WGS) entry which is preliminary data.</text>
</comment>
<dbReference type="PANTHER" id="PTHR33993:SF1">
    <property type="entry name" value="GLYOXALASE FAMILY PROTEIN"/>
    <property type="match status" value="1"/>
</dbReference>
<proteinExistence type="predicted"/>
<keyword evidence="3" id="KW-1185">Reference proteome</keyword>
<dbReference type="PANTHER" id="PTHR33993">
    <property type="entry name" value="GLYOXALASE-RELATED"/>
    <property type="match status" value="1"/>
</dbReference>
<reference evidence="3" key="1">
    <citation type="journal article" date="2019" name="Int. J. Syst. Evol. Microbiol.">
        <title>The Global Catalogue of Microorganisms (GCM) 10K type strain sequencing project: providing services to taxonomists for standard genome sequencing and annotation.</title>
        <authorList>
            <consortium name="The Broad Institute Genomics Platform"/>
            <consortium name="The Broad Institute Genome Sequencing Center for Infectious Disease"/>
            <person name="Wu L."/>
            <person name="Ma J."/>
        </authorList>
    </citation>
    <scope>NUCLEOTIDE SEQUENCE [LARGE SCALE GENOMIC DNA]</scope>
    <source>
        <strain evidence="3">JCM 18424</strain>
    </source>
</reference>